<gene>
    <name evidence="2" type="ORF">AAE3_LOCUS3383</name>
</gene>
<name>A0A8S0W8A4_CYCAE</name>
<reference evidence="2 3" key="1">
    <citation type="submission" date="2020-01" db="EMBL/GenBank/DDBJ databases">
        <authorList>
            <person name="Gupta K D."/>
        </authorList>
    </citation>
    <scope>NUCLEOTIDE SEQUENCE [LARGE SCALE GENOMIC DNA]</scope>
</reference>
<organism evidence="2 3">
    <name type="scientific">Cyclocybe aegerita</name>
    <name type="common">Black poplar mushroom</name>
    <name type="synonym">Agrocybe aegerita</name>
    <dbReference type="NCBI Taxonomy" id="1973307"/>
    <lineage>
        <taxon>Eukaryota</taxon>
        <taxon>Fungi</taxon>
        <taxon>Dikarya</taxon>
        <taxon>Basidiomycota</taxon>
        <taxon>Agaricomycotina</taxon>
        <taxon>Agaricomycetes</taxon>
        <taxon>Agaricomycetidae</taxon>
        <taxon>Agaricales</taxon>
        <taxon>Agaricineae</taxon>
        <taxon>Bolbitiaceae</taxon>
        <taxon>Cyclocybe</taxon>
    </lineage>
</organism>
<feature type="compositionally biased region" description="Acidic residues" evidence="1">
    <location>
        <begin position="209"/>
        <end position="227"/>
    </location>
</feature>
<proteinExistence type="predicted"/>
<protein>
    <submittedName>
        <fullName evidence="2">Uncharacterized protein</fullName>
    </submittedName>
</protein>
<evidence type="ECO:0000313" key="2">
    <source>
        <dbReference type="EMBL" id="CAA7261146.1"/>
    </source>
</evidence>
<dbReference type="EMBL" id="CACVBS010000032">
    <property type="protein sequence ID" value="CAA7261146.1"/>
    <property type="molecule type" value="Genomic_DNA"/>
</dbReference>
<feature type="region of interest" description="Disordered" evidence="1">
    <location>
        <begin position="200"/>
        <end position="259"/>
    </location>
</feature>
<comment type="caution">
    <text evidence="2">The sequence shown here is derived from an EMBL/GenBank/DDBJ whole genome shotgun (WGS) entry which is preliminary data.</text>
</comment>
<keyword evidence="3" id="KW-1185">Reference proteome</keyword>
<dbReference type="AlphaFoldDB" id="A0A8S0W8A4"/>
<feature type="compositionally biased region" description="Basic and acidic residues" evidence="1">
    <location>
        <begin position="228"/>
        <end position="240"/>
    </location>
</feature>
<accession>A0A8S0W8A4</accession>
<dbReference type="OrthoDB" id="3059138at2759"/>
<dbReference type="Proteomes" id="UP000467700">
    <property type="component" value="Unassembled WGS sequence"/>
</dbReference>
<evidence type="ECO:0000256" key="1">
    <source>
        <dbReference type="SAM" id="MobiDB-lite"/>
    </source>
</evidence>
<evidence type="ECO:0000313" key="3">
    <source>
        <dbReference type="Proteomes" id="UP000467700"/>
    </source>
</evidence>
<sequence length="259" mass="29363">MPEPEAVAGTKEAPGESTAWKRIHDVAKLQGTKFSNAATQAVIPTTLLGTYFAVWDDAWNPKPNADAANPSPQQLFEGIVGEFRWWRKIGSFRGLKRDNGASENLWRFDDVSWRELGEDEGGPDETQGDEHLKDGFGLAALVTLDDAGNPFLEMLFHTKEDRYGQYDFTRILWKKPKDTKRDRILEISWPEAKRLRKDNAVPLERNWDSDDEEETKETEGSEVSDVDADTRPGVKRRADLSDVEATLNENNGTTKKRRI</sequence>